<accession>A0A084SPF8</accession>
<dbReference type="Gene3D" id="1.10.287.1490">
    <property type="match status" value="1"/>
</dbReference>
<name>A0A084SPF8_9BACT</name>
<feature type="coiled-coil region" evidence="1">
    <location>
        <begin position="187"/>
        <end position="214"/>
    </location>
</feature>
<proteinExistence type="predicted"/>
<dbReference type="RefSeq" id="WP_043402554.1">
    <property type="nucleotide sequence ID" value="NZ_JPMI01000214.1"/>
</dbReference>
<evidence type="ECO:0000313" key="4">
    <source>
        <dbReference type="EMBL" id="KFA90343.1"/>
    </source>
</evidence>
<reference evidence="4 5" key="1">
    <citation type="submission" date="2014-07" db="EMBL/GenBank/DDBJ databases">
        <title>Draft Genome Sequence of Gephyronic Acid Producer, Cystobacter violaceus Strain Cb vi76.</title>
        <authorList>
            <person name="Stevens D.C."/>
            <person name="Young J."/>
            <person name="Carmichael R."/>
            <person name="Tan J."/>
            <person name="Taylor R.E."/>
        </authorList>
    </citation>
    <scope>NUCLEOTIDE SEQUENCE [LARGE SCALE GENOMIC DNA]</scope>
    <source>
        <strain evidence="4 5">Cb vi76</strain>
    </source>
</reference>
<comment type="caution">
    <text evidence="4">The sequence shown here is derived from an EMBL/GenBank/DDBJ whole genome shotgun (WGS) entry which is preliminary data.</text>
</comment>
<gene>
    <name evidence="4" type="ORF">Q664_28860</name>
</gene>
<feature type="region of interest" description="Disordered" evidence="2">
    <location>
        <begin position="240"/>
        <end position="332"/>
    </location>
</feature>
<evidence type="ECO:0000313" key="5">
    <source>
        <dbReference type="Proteomes" id="UP000028547"/>
    </source>
</evidence>
<dbReference type="AlphaFoldDB" id="A0A084SPF8"/>
<feature type="region of interest" description="Disordered" evidence="2">
    <location>
        <begin position="154"/>
        <end position="183"/>
    </location>
</feature>
<feature type="coiled-coil region" evidence="1">
    <location>
        <begin position="24"/>
        <end position="65"/>
    </location>
</feature>
<sequence length="363" mass="39788">MKRVLLPLLLCLSLGTPVWAASGVDGLRAEARTARTQVRDLRDRQQVLRAELNTLAGRIEQLKAEQKGRLVAGPDLETALRQSQELSGQLSGLAQSLAGAETEAERRNLALHSALSEELARVRAAWDATPDREARSKLIARMRDLRAERDALRSALPASQVPALDRRESSDDPEDLLEQADVLRDSEDKVRQRLRALRGRITELREERELERRMSDFLGEESMFDEQDRQMRLRFNASTKSISVEASQRSRGGLFNAPQEYASGGGQGDAAPPPPLQNPGSGDPVPTPGGGGGGVEMGDQSQSPVYRASDNRPQVGTVRAQVLASGNPEDLRGLEAEAARLESLARELDSRAGSLERRARELR</sequence>
<evidence type="ECO:0000256" key="2">
    <source>
        <dbReference type="SAM" id="MobiDB-lite"/>
    </source>
</evidence>
<feature type="signal peptide" evidence="3">
    <location>
        <begin position="1"/>
        <end position="20"/>
    </location>
</feature>
<evidence type="ECO:0000256" key="1">
    <source>
        <dbReference type="SAM" id="Coils"/>
    </source>
</evidence>
<dbReference type="Proteomes" id="UP000028547">
    <property type="component" value="Unassembled WGS sequence"/>
</dbReference>
<keyword evidence="1" id="KW-0175">Coiled coil</keyword>
<evidence type="ECO:0000256" key="3">
    <source>
        <dbReference type="SAM" id="SignalP"/>
    </source>
</evidence>
<organism evidence="4 5">
    <name type="scientific">Archangium violaceum Cb vi76</name>
    <dbReference type="NCBI Taxonomy" id="1406225"/>
    <lineage>
        <taxon>Bacteria</taxon>
        <taxon>Pseudomonadati</taxon>
        <taxon>Myxococcota</taxon>
        <taxon>Myxococcia</taxon>
        <taxon>Myxococcales</taxon>
        <taxon>Cystobacterineae</taxon>
        <taxon>Archangiaceae</taxon>
        <taxon>Archangium</taxon>
    </lineage>
</organism>
<dbReference type="EMBL" id="JPMI01000214">
    <property type="protein sequence ID" value="KFA90343.1"/>
    <property type="molecule type" value="Genomic_DNA"/>
</dbReference>
<feature type="chain" id="PRO_5001781795" evidence="3">
    <location>
        <begin position="21"/>
        <end position="363"/>
    </location>
</feature>
<feature type="compositionally biased region" description="Polar residues" evidence="2">
    <location>
        <begin position="240"/>
        <end position="250"/>
    </location>
</feature>
<keyword evidence="3" id="KW-0732">Signal</keyword>
<protein>
    <submittedName>
        <fullName evidence="4">TetR family transcriptional regulator</fullName>
    </submittedName>
</protein>